<sequence length="89" mass="9926">MPKGSLDTHLFGKKSPLPWAVRYKISLGLASALLYLHEESEPCVRHRDIKPSKVLLDSSFIVKLGDFGLAKLMDHELRPQTTRLVGTLG</sequence>
<keyword evidence="11" id="KW-1185">Reference proteome</keyword>
<organism evidence="10 11">
    <name type="scientific">Morella rubra</name>
    <name type="common">Chinese bayberry</name>
    <dbReference type="NCBI Taxonomy" id="262757"/>
    <lineage>
        <taxon>Eukaryota</taxon>
        <taxon>Viridiplantae</taxon>
        <taxon>Streptophyta</taxon>
        <taxon>Embryophyta</taxon>
        <taxon>Tracheophyta</taxon>
        <taxon>Spermatophyta</taxon>
        <taxon>Magnoliopsida</taxon>
        <taxon>eudicotyledons</taxon>
        <taxon>Gunneridae</taxon>
        <taxon>Pentapetalae</taxon>
        <taxon>rosids</taxon>
        <taxon>fabids</taxon>
        <taxon>Fagales</taxon>
        <taxon>Myricaceae</taxon>
        <taxon>Morella</taxon>
    </lineage>
</organism>
<dbReference type="Gene3D" id="1.10.510.10">
    <property type="entry name" value="Transferase(Phosphotransferase) domain 1"/>
    <property type="match status" value="1"/>
</dbReference>
<keyword evidence="10" id="KW-0675">Receptor</keyword>
<evidence type="ECO:0000313" key="11">
    <source>
        <dbReference type="Proteomes" id="UP000516437"/>
    </source>
</evidence>
<protein>
    <recommendedName>
        <fullName evidence="1">non-specific serine/threonine protein kinase</fullName>
        <ecNumber evidence="1">2.7.11.1</ecNumber>
    </recommendedName>
</protein>
<keyword evidence="6" id="KW-0067">ATP-binding</keyword>
<keyword evidence="5 10" id="KW-0418">Kinase</keyword>
<evidence type="ECO:0000256" key="3">
    <source>
        <dbReference type="ARBA" id="ARBA00022679"/>
    </source>
</evidence>
<dbReference type="PANTHER" id="PTHR27007">
    <property type="match status" value="1"/>
</dbReference>
<feature type="domain" description="Protein kinase" evidence="9">
    <location>
        <begin position="1"/>
        <end position="89"/>
    </location>
</feature>
<keyword evidence="4" id="KW-0547">Nucleotide-binding</keyword>
<dbReference type="InterPro" id="IPR000719">
    <property type="entry name" value="Prot_kinase_dom"/>
</dbReference>
<dbReference type="EC" id="2.7.11.1" evidence="1"/>
<dbReference type="AlphaFoldDB" id="A0A6A1W2D3"/>
<evidence type="ECO:0000313" key="10">
    <source>
        <dbReference type="EMBL" id="KAB1219361.1"/>
    </source>
</evidence>
<evidence type="ECO:0000256" key="1">
    <source>
        <dbReference type="ARBA" id="ARBA00012513"/>
    </source>
</evidence>
<dbReference type="InterPro" id="IPR050528">
    <property type="entry name" value="L-type_Lectin-RKs"/>
</dbReference>
<gene>
    <name evidence="10" type="ORF">CJ030_MR3G001156</name>
</gene>
<proteinExistence type="predicted"/>
<evidence type="ECO:0000259" key="9">
    <source>
        <dbReference type="PROSITE" id="PS50011"/>
    </source>
</evidence>
<dbReference type="GO" id="GO:0004674">
    <property type="term" value="F:protein serine/threonine kinase activity"/>
    <property type="evidence" value="ECO:0007669"/>
    <property type="project" value="UniProtKB-KW"/>
</dbReference>
<comment type="caution">
    <text evidence="10">The sequence shown here is derived from an EMBL/GenBank/DDBJ whole genome shotgun (WGS) entry which is preliminary data.</text>
</comment>
<comment type="catalytic activity">
    <reaction evidence="7">
        <text>L-threonyl-[protein] + ATP = O-phospho-L-threonyl-[protein] + ADP + H(+)</text>
        <dbReference type="Rhea" id="RHEA:46608"/>
        <dbReference type="Rhea" id="RHEA-COMP:11060"/>
        <dbReference type="Rhea" id="RHEA-COMP:11605"/>
        <dbReference type="ChEBI" id="CHEBI:15378"/>
        <dbReference type="ChEBI" id="CHEBI:30013"/>
        <dbReference type="ChEBI" id="CHEBI:30616"/>
        <dbReference type="ChEBI" id="CHEBI:61977"/>
        <dbReference type="ChEBI" id="CHEBI:456216"/>
        <dbReference type="EC" id="2.7.11.1"/>
    </reaction>
</comment>
<keyword evidence="2" id="KW-0723">Serine/threonine-protein kinase</keyword>
<evidence type="ECO:0000256" key="4">
    <source>
        <dbReference type="ARBA" id="ARBA00022741"/>
    </source>
</evidence>
<dbReference type="Pfam" id="PF00069">
    <property type="entry name" value="Pkinase"/>
    <property type="match status" value="1"/>
</dbReference>
<dbReference type="EMBL" id="RXIC02000021">
    <property type="protein sequence ID" value="KAB1219361.1"/>
    <property type="molecule type" value="Genomic_DNA"/>
</dbReference>
<evidence type="ECO:0000256" key="7">
    <source>
        <dbReference type="ARBA" id="ARBA00047899"/>
    </source>
</evidence>
<comment type="catalytic activity">
    <reaction evidence="8">
        <text>L-seryl-[protein] + ATP = O-phospho-L-seryl-[protein] + ADP + H(+)</text>
        <dbReference type="Rhea" id="RHEA:17989"/>
        <dbReference type="Rhea" id="RHEA-COMP:9863"/>
        <dbReference type="Rhea" id="RHEA-COMP:11604"/>
        <dbReference type="ChEBI" id="CHEBI:15378"/>
        <dbReference type="ChEBI" id="CHEBI:29999"/>
        <dbReference type="ChEBI" id="CHEBI:30616"/>
        <dbReference type="ChEBI" id="CHEBI:83421"/>
        <dbReference type="ChEBI" id="CHEBI:456216"/>
        <dbReference type="EC" id="2.7.11.1"/>
    </reaction>
</comment>
<dbReference type="InterPro" id="IPR011009">
    <property type="entry name" value="Kinase-like_dom_sf"/>
</dbReference>
<evidence type="ECO:0000256" key="6">
    <source>
        <dbReference type="ARBA" id="ARBA00022840"/>
    </source>
</evidence>
<evidence type="ECO:0000256" key="2">
    <source>
        <dbReference type="ARBA" id="ARBA00022527"/>
    </source>
</evidence>
<keyword evidence="3" id="KW-0808">Transferase</keyword>
<dbReference type="PROSITE" id="PS50011">
    <property type="entry name" value="PROTEIN_KINASE_DOM"/>
    <property type="match status" value="1"/>
</dbReference>
<accession>A0A6A1W2D3</accession>
<reference evidence="10 11" key="1">
    <citation type="journal article" date="2019" name="Plant Biotechnol. J.">
        <title>The red bayberry genome and genetic basis of sex determination.</title>
        <authorList>
            <person name="Jia H.M."/>
            <person name="Jia H.J."/>
            <person name="Cai Q.L."/>
            <person name="Wang Y."/>
            <person name="Zhao H.B."/>
            <person name="Yang W.F."/>
            <person name="Wang G.Y."/>
            <person name="Li Y.H."/>
            <person name="Zhan D.L."/>
            <person name="Shen Y.T."/>
            <person name="Niu Q.F."/>
            <person name="Chang L."/>
            <person name="Qiu J."/>
            <person name="Zhao L."/>
            <person name="Xie H.B."/>
            <person name="Fu W.Y."/>
            <person name="Jin J."/>
            <person name="Li X.W."/>
            <person name="Jiao Y."/>
            <person name="Zhou C.C."/>
            <person name="Tu T."/>
            <person name="Chai C.Y."/>
            <person name="Gao J.L."/>
            <person name="Fan L.J."/>
            <person name="van de Weg E."/>
            <person name="Wang J.Y."/>
            <person name="Gao Z.S."/>
        </authorList>
    </citation>
    <scope>NUCLEOTIDE SEQUENCE [LARGE SCALE GENOMIC DNA]</scope>
    <source>
        <tissue evidence="10">Leaves</tissue>
    </source>
</reference>
<evidence type="ECO:0000256" key="5">
    <source>
        <dbReference type="ARBA" id="ARBA00022777"/>
    </source>
</evidence>
<keyword evidence="10" id="KW-0430">Lectin</keyword>
<dbReference type="Proteomes" id="UP000516437">
    <property type="component" value="Chromosome 3"/>
</dbReference>
<name>A0A6A1W2D3_9ROSI</name>
<dbReference type="OrthoDB" id="4062651at2759"/>
<evidence type="ECO:0000256" key="8">
    <source>
        <dbReference type="ARBA" id="ARBA00048679"/>
    </source>
</evidence>
<dbReference type="GO" id="GO:0005524">
    <property type="term" value="F:ATP binding"/>
    <property type="evidence" value="ECO:0007669"/>
    <property type="project" value="UniProtKB-KW"/>
</dbReference>
<dbReference type="FunFam" id="1.10.510.10:FF:001023">
    <property type="entry name" value="Os07g0541700 protein"/>
    <property type="match status" value="1"/>
</dbReference>
<dbReference type="GO" id="GO:0030246">
    <property type="term" value="F:carbohydrate binding"/>
    <property type="evidence" value="ECO:0007669"/>
    <property type="project" value="UniProtKB-KW"/>
</dbReference>
<dbReference type="SUPFAM" id="SSF56112">
    <property type="entry name" value="Protein kinase-like (PK-like)"/>
    <property type="match status" value="1"/>
</dbReference>